<feature type="region of interest" description="Disordered" evidence="1">
    <location>
        <begin position="265"/>
        <end position="286"/>
    </location>
</feature>
<dbReference type="Proteomes" id="UP000682802">
    <property type="component" value="Plasmid p1"/>
</dbReference>
<gene>
    <name evidence="3" type="ORF">KM029_25695</name>
</gene>
<feature type="domain" description="Phage tail collar" evidence="2">
    <location>
        <begin position="135"/>
        <end position="179"/>
    </location>
</feature>
<dbReference type="SUPFAM" id="SSF88874">
    <property type="entry name" value="Receptor-binding domain of short tail fibre protein gp12"/>
    <property type="match status" value="1"/>
</dbReference>
<dbReference type="InterPro" id="IPR011083">
    <property type="entry name" value="Phage_tail_collar_dom"/>
</dbReference>
<sequence>MLLNLSRFFTTIILVLASHLVIAQGFVIQGVARNAGHAALSDKLLSFSFSVQSSNGSSTYYSETKAIQTDTYGVFSHVIGQGNNKSGNIANVPYGHGNLKLVVSVTNDGQTNIISDQPFNYVPYAYQASNGAPAGSIMPYVGASAPAGWMICDGSSVPSNTVLKDVLGVNNAPDLRGIFLRGTGTSGAYKNSSDEFLTGPNLNNYEKDQVRNHNHSVGTYVLSDAGAHGEKYITYPHGDGDNKTWYDTGGYGYGTKTHTNNIPDHNHNMSGNSGNPTANSGSENRPASYGVTYIIKL</sequence>
<evidence type="ECO:0000313" key="4">
    <source>
        <dbReference type="Proteomes" id="UP000682802"/>
    </source>
</evidence>
<keyword evidence="3" id="KW-0614">Plasmid</keyword>
<dbReference type="InterPro" id="IPR037053">
    <property type="entry name" value="Phage_tail_collar_dom_sf"/>
</dbReference>
<keyword evidence="4" id="KW-1185">Reference proteome</keyword>
<name>A0ABX8H4S8_9BACT</name>
<evidence type="ECO:0000256" key="1">
    <source>
        <dbReference type="SAM" id="MobiDB-lite"/>
    </source>
</evidence>
<protein>
    <submittedName>
        <fullName evidence="3">Phage tail protein</fullName>
    </submittedName>
</protein>
<proteinExistence type="predicted"/>
<dbReference type="Pfam" id="PF07484">
    <property type="entry name" value="Collar"/>
    <property type="match status" value="1"/>
</dbReference>
<accession>A0ABX8H4S8</accession>
<dbReference type="Gene3D" id="3.90.1340.10">
    <property type="entry name" value="Phage tail collar domain"/>
    <property type="match status" value="1"/>
</dbReference>
<dbReference type="RefSeq" id="WP_144077270.1">
    <property type="nucleotide sequence ID" value="NZ_CP076130.1"/>
</dbReference>
<geneLocation type="plasmid" evidence="3 4">
    <name>p1</name>
</geneLocation>
<evidence type="ECO:0000313" key="3">
    <source>
        <dbReference type="EMBL" id="QWG10372.1"/>
    </source>
</evidence>
<dbReference type="EMBL" id="CP076130">
    <property type="protein sequence ID" value="QWG10372.1"/>
    <property type="molecule type" value="Genomic_DNA"/>
</dbReference>
<evidence type="ECO:0000259" key="2">
    <source>
        <dbReference type="Pfam" id="PF07484"/>
    </source>
</evidence>
<reference evidence="3 4" key="1">
    <citation type="submission" date="2021-05" db="EMBL/GenBank/DDBJ databases">
        <title>Comparative genomic studies on the polysaccharide-degrading batcterial strains of the Flammeovirga genus.</title>
        <authorList>
            <person name="Zewei F."/>
            <person name="Zheng Z."/>
            <person name="Yu L."/>
            <person name="Ruyue G."/>
            <person name="Yanhong M."/>
            <person name="Yuanyuan C."/>
            <person name="Jingyan G."/>
            <person name="Wenjun H."/>
        </authorList>
    </citation>
    <scope>NUCLEOTIDE SEQUENCE [LARGE SCALE GENOMIC DNA]</scope>
    <source>
        <strain evidence="3 4">YS10</strain>
        <plasmid evidence="3 4">p1</plasmid>
    </source>
</reference>
<organism evidence="3 4">
    <name type="scientific">Flammeovirga kamogawensis</name>
    <dbReference type="NCBI Taxonomy" id="373891"/>
    <lineage>
        <taxon>Bacteria</taxon>
        <taxon>Pseudomonadati</taxon>
        <taxon>Bacteroidota</taxon>
        <taxon>Cytophagia</taxon>
        <taxon>Cytophagales</taxon>
        <taxon>Flammeovirgaceae</taxon>
        <taxon>Flammeovirga</taxon>
    </lineage>
</organism>
<feature type="compositionally biased region" description="Polar residues" evidence="1">
    <location>
        <begin position="265"/>
        <end position="285"/>
    </location>
</feature>